<evidence type="ECO:0000313" key="1">
    <source>
        <dbReference type="EMBL" id="DAF84803.1"/>
    </source>
</evidence>
<sequence length="185" mass="19800">MMGKFCTNCGTEVTGKFCANCGHPVGDVPDKAPAPVPQETLNGVTFDPVPIFAAHKGLMGRIQIATEIGNLTRARPKEIATFVDEHYKDPVFMKRVADYQTPQEERVEEEIPPLACPACKSTDIEFQKKGYGFGKGLVGAVVLGPVLGPLGALAGGLAGGIGYKDVKCLCRHCGNRFTPKIPKKK</sequence>
<accession>A0A8S5TRI6</accession>
<dbReference type="EMBL" id="BK015909">
    <property type="protein sequence ID" value="DAF84803.1"/>
    <property type="molecule type" value="Genomic_DNA"/>
</dbReference>
<protein>
    <submittedName>
        <fullName evidence="1">Zinc binding protein</fullName>
    </submittedName>
</protein>
<name>A0A8S5TRI6_9CAUD</name>
<proteinExistence type="predicted"/>
<organism evidence="1">
    <name type="scientific">Myoviridae sp. ctm6w13</name>
    <dbReference type="NCBI Taxonomy" id="2825167"/>
    <lineage>
        <taxon>Viruses</taxon>
        <taxon>Duplodnaviria</taxon>
        <taxon>Heunggongvirae</taxon>
        <taxon>Uroviricota</taxon>
        <taxon>Caudoviricetes</taxon>
    </lineage>
</organism>
<reference evidence="1" key="1">
    <citation type="journal article" date="2021" name="Proc. Natl. Acad. Sci. U.S.A.">
        <title>A Catalog of Tens of Thousands of Viruses from Human Metagenomes Reveals Hidden Associations with Chronic Diseases.</title>
        <authorList>
            <person name="Tisza M.J."/>
            <person name="Buck C.B."/>
        </authorList>
    </citation>
    <scope>NUCLEOTIDE SEQUENCE</scope>
    <source>
        <strain evidence="1">Ctm6w13</strain>
    </source>
</reference>